<evidence type="ECO:0000256" key="3">
    <source>
        <dbReference type="ARBA" id="ARBA00022630"/>
    </source>
</evidence>
<dbReference type="InterPro" id="IPR046373">
    <property type="entry name" value="Acyl-CoA_Oxase/DH_mid-dom_sf"/>
</dbReference>
<accession>A0A382M0K0</accession>
<reference evidence="9" key="1">
    <citation type="submission" date="2018-05" db="EMBL/GenBank/DDBJ databases">
        <authorList>
            <person name="Lanie J.A."/>
            <person name="Ng W.-L."/>
            <person name="Kazmierczak K.M."/>
            <person name="Andrzejewski T.M."/>
            <person name="Davidsen T.M."/>
            <person name="Wayne K.J."/>
            <person name="Tettelin H."/>
            <person name="Glass J.I."/>
            <person name="Rusch D."/>
            <person name="Podicherti R."/>
            <person name="Tsui H.-C.T."/>
            <person name="Winkler M.E."/>
        </authorList>
    </citation>
    <scope>NUCLEOTIDE SEQUENCE</scope>
</reference>
<evidence type="ECO:0000259" key="7">
    <source>
        <dbReference type="Pfam" id="PF02770"/>
    </source>
</evidence>
<comment type="cofactor">
    <cofactor evidence="1">
        <name>FAD</name>
        <dbReference type="ChEBI" id="CHEBI:57692"/>
    </cofactor>
</comment>
<dbReference type="Gene3D" id="2.40.110.10">
    <property type="entry name" value="Butyryl-CoA Dehydrogenase, subunit A, domain 2"/>
    <property type="match status" value="1"/>
</dbReference>
<dbReference type="GO" id="GO:0050660">
    <property type="term" value="F:flavin adenine dinucleotide binding"/>
    <property type="evidence" value="ECO:0007669"/>
    <property type="project" value="InterPro"/>
</dbReference>
<dbReference type="Gene3D" id="1.10.540.10">
    <property type="entry name" value="Acyl-CoA dehydrogenase/oxidase, N-terminal domain"/>
    <property type="match status" value="1"/>
</dbReference>
<feature type="non-terminal residue" evidence="9">
    <location>
        <position position="233"/>
    </location>
</feature>
<feature type="region of interest" description="Disordered" evidence="6">
    <location>
        <begin position="1"/>
        <end position="27"/>
    </location>
</feature>
<protein>
    <recommendedName>
        <fullName evidence="10">Acyl-CoA dehydrogenase/oxidase N-terminal domain-containing protein</fullName>
    </recommendedName>
</protein>
<dbReference type="InterPro" id="IPR006091">
    <property type="entry name" value="Acyl-CoA_Oxase/DH_mid-dom"/>
</dbReference>
<dbReference type="Pfam" id="PF02770">
    <property type="entry name" value="Acyl-CoA_dh_M"/>
    <property type="match status" value="1"/>
</dbReference>
<feature type="domain" description="Acyl-CoA oxidase/dehydrogenase middle" evidence="7">
    <location>
        <begin position="148"/>
        <end position="232"/>
    </location>
</feature>
<evidence type="ECO:0008006" key="10">
    <source>
        <dbReference type="Google" id="ProtNLM"/>
    </source>
</evidence>
<dbReference type="SUPFAM" id="SSF56645">
    <property type="entry name" value="Acyl-CoA dehydrogenase NM domain-like"/>
    <property type="match status" value="1"/>
</dbReference>
<dbReference type="InterPro" id="IPR037069">
    <property type="entry name" value="AcylCoA_DH/ox_N_sf"/>
</dbReference>
<dbReference type="InterPro" id="IPR013786">
    <property type="entry name" value="AcylCoA_DH/ox_N"/>
</dbReference>
<proteinExistence type="inferred from homology"/>
<dbReference type="EMBL" id="UINC01089810">
    <property type="protein sequence ID" value="SVC41197.1"/>
    <property type="molecule type" value="Genomic_DNA"/>
</dbReference>
<dbReference type="InterPro" id="IPR009100">
    <property type="entry name" value="AcylCoA_DH/oxidase_NM_dom_sf"/>
</dbReference>
<gene>
    <name evidence="9" type="ORF">METZ01_LOCUS294051</name>
</gene>
<feature type="domain" description="Acyl-CoA dehydrogenase/oxidase N-terminal" evidence="8">
    <location>
        <begin position="32"/>
        <end position="144"/>
    </location>
</feature>
<keyword evidence="5" id="KW-0560">Oxidoreductase</keyword>
<dbReference type="PANTHER" id="PTHR43884">
    <property type="entry name" value="ACYL-COA DEHYDROGENASE"/>
    <property type="match status" value="1"/>
</dbReference>
<dbReference type="PROSITE" id="PS00072">
    <property type="entry name" value="ACYL_COA_DH_1"/>
    <property type="match status" value="1"/>
</dbReference>
<dbReference type="GO" id="GO:0003995">
    <property type="term" value="F:acyl-CoA dehydrogenase activity"/>
    <property type="evidence" value="ECO:0007669"/>
    <property type="project" value="InterPro"/>
</dbReference>
<evidence type="ECO:0000256" key="5">
    <source>
        <dbReference type="ARBA" id="ARBA00023002"/>
    </source>
</evidence>
<dbReference type="AlphaFoldDB" id="A0A382M0K0"/>
<keyword evidence="3" id="KW-0285">Flavoprotein</keyword>
<evidence type="ECO:0000256" key="4">
    <source>
        <dbReference type="ARBA" id="ARBA00022827"/>
    </source>
</evidence>
<comment type="similarity">
    <text evidence="2">Belongs to the acyl-CoA dehydrogenase family.</text>
</comment>
<organism evidence="9">
    <name type="scientific">marine metagenome</name>
    <dbReference type="NCBI Taxonomy" id="408172"/>
    <lineage>
        <taxon>unclassified sequences</taxon>
        <taxon>metagenomes</taxon>
        <taxon>ecological metagenomes</taxon>
    </lineage>
</organism>
<evidence type="ECO:0000259" key="8">
    <source>
        <dbReference type="Pfam" id="PF02771"/>
    </source>
</evidence>
<dbReference type="Pfam" id="PF02771">
    <property type="entry name" value="Acyl-CoA_dh_N"/>
    <property type="match status" value="1"/>
</dbReference>
<evidence type="ECO:0000313" key="9">
    <source>
        <dbReference type="EMBL" id="SVC41197.1"/>
    </source>
</evidence>
<keyword evidence="4" id="KW-0274">FAD</keyword>
<evidence type="ECO:0000256" key="1">
    <source>
        <dbReference type="ARBA" id="ARBA00001974"/>
    </source>
</evidence>
<name>A0A382M0K0_9ZZZZ</name>
<dbReference type="PANTHER" id="PTHR43884:SF12">
    <property type="entry name" value="ISOVALERYL-COA DEHYDROGENASE, MITOCHONDRIAL-RELATED"/>
    <property type="match status" value="1"/>
</dbReference>
<dbReference type="InterPro" id="IPR006089">
    <property type="entry name" value="Acyl-CoA_DH_CS"/>
</dbReference>
<feature type="compositionally biased region" description="Polar residues" evidence="6">
    <location>
        <begin position="1"/>
        <end position="12"/>
    </location>
</feature>
<evidence type="ECO:0000256" key="6">
    <source>
        <dbReference type="SAM" id="MobiDB-lite"/>
    </source>
</evidence>
<evidence type="ECO:0000256" key="2">
    <source>
        <dbReference type="ARBA" id="ARBA00009347"/>
    </source>
</evidence>
<sequence length="233" mass="25039">MAGSTTVPTQRGGSWLLEDSPQNDTFTPERMTEEQRLIDQTAREFVTNEVVEHNAQLETKDWDLARRLLERCGDLGLLGTDVPETYGGISLDKVSSAIIASRLGQSGSFSTTFGAQTGLAILPIRTFGTEDQKQRYLPKLVTGECVGAYCLSESGSGSDALGAKARAVRLEDGSYSLTGEKMWISNGGFADLYVVFAKVDGEQFTAFLVERGFEGVSSGAEEHKMGLAGSSTT</sequence>
<dbReference type="FunFam" id="1.10.540.10:FF:000001">
    <property type="entry name" value="Very long-chain-specific acyl-CoA dehydrogenase, mitochondrial"/>
    <property type="match status" value="1"/>
</dbReference>